<dbReference type="InterPro" id="IPR017829">
    <property type="entry name" value="Hopanoid-assoc_sugar_epimerase"/>
</dbReference>
<dbReference type="SUPFAM" id="SSF51735">
    <property type="entry name" value="NAD(P)-binding Rossmann-fold domains"/>
    <property type="match status" value="1"/>
</dbReference>
<evidence type="ECO:0000259" key="1">
    <source>
        <dbReference type="Pfam" id="PF01370"/>
    </source>
</evidence>
<dbReference type="FunFam" id="3.40.50.720:FF:000425">
    <property type="entry name" value="NAD(P)-binding Rossmann-fold superfamily protein"/>
    <property type="match status" value="1"/>
</dbReference>
<proteinExistence type="predicted"/>
<dbReference type="NCBIfam" id="TIGR03466">
    <property type="entry name" value="HpnA"/>
    <property type="match status" value="1"/>
</dbReference>
<dbReference type="PANTHER" id="PTHR48079:SF6">
    <property type="entry name" value="NAD(P)-BINDING DOMAIN-CONTAINING PROTEIN-RELATED"/>
    <property type="match status" value="1"/>
</dbReference>
<dbReference type="GO" id="GO:0005737">
    <property type="term" value="C:cytoplasm"/>
    <property type="evidence" value="ECO:0007669"/>
    <property type="project" value="TreeGrafter"/>
</dbReference>
<dbReference type="PANTHER" id="PTHR48079">
    <property type="entry name" value="PROTEIN YEEZ"/>
    <property type="match status" value="1"/>
</dbReference>
<gene>
    <name evidence="2" type="ORF">METZ01_LOCUS241902</name>
</gene>
<dbReference type="Gene3D" id="3.40.50.720">
    <property type="entry name" value="NAD(P)-binding Rossmann-like Domain"/>
    <property type="match status" value="1"/>
</dbReference>
<feature type="domain" description="NAD-dependent epimerase/dehydratase" evidence="1">
    <location>
        <begin position="4"/>
        <end position="229"/>
    </location>
</feature>
<dbReference type="Pfam" id="PF01370">
    <property type="entry name" value="Epimerase"/>
    <property type="match status" value="1"/>
</dbReference>
<dbReference type="InterPro" id="IPR036291">
    <property type="entry name" value="NAD(P)-bd_dom_sf"/>
</dbReference>
<evidence type="ECO:0000313" key="2">
    <source>
        <dbReference type="EMBL" id="SVB89048.1"/>
    </source>
</evidence>
<accession>A0A382HP17</accession>
<dbReference type="AlphaFoldDB" id="A0A382HP17"/>
<sequence>MKTLVTGATGFLGSAVVRELLNDGREIKVLVRRGTDTANIDGLDVEIVYGDLRDSDSLQPALTGCEVLYHTAAYYSLWDRDKRLIYDINVEGTRKILRAAQEKNLERIVYTSTVGCIGLNNDTVPANENTPFDPKTLCNDYKKSKYQAEQVVLEFARNGLPVVIVNPSTPVGPRDIKPTPTGKIILDFLNRDMPAYLDTGLNLIDVADCARGHILAEKKGVSGEKYILGNRNMSLFEILVTLEKITGLKAPLVKIPYWAALSAGWVCEAISNHITGKPPAIPLAGVRMAKYFMYFDASKAVQKLGLPQSPVEKALKKAVCWFQDHNYLPVGN</sequence>
<dbReference type="CDD" id="cd05228">
    <property type="entry name" value="AR_FR_like_1_SDR_e"/>
    <property type="match status" value="1"/>
</dbReference>
<protein>
    <recommendedName>
        <fullName evidence="1">NAD-dependent epimerase/dehydratase domain-containing protein</fullName>
    </recommendedName>
</protein>
<dbReference type="GO" id="GO:0004029">
    <property type="term" value="F:aldehyde dehydrogenase (NAD+) activity"/>
    <property type="evidence" value="ECO:0007669"/>
    <property type="project" value="TreeGrafter"/>
</dbReference>
<dbReference type="InterPro" id="IPR051783">
    <property type="entry name" value="NAD(P)-dependent_oxidoreduct"/>
</dbReference>
<reference evidence="2" key="1">
    <citation type="submission" date="2018-05" db="EMBL/GenBank/DDBJ databases">
        <authorList>
            <person name="Lanie J.A."/>
            <person name="Ng W.-L."/>
            <person name="Kazmierczak K.M."/>
            <person name="Andrzejewski T.M."/>
            <person name="Davidsen T.M."/>
            <person name="Wayne K.J."/>
            <person name="Tettelin H."/>
            <person name="Glass J.I."/>
            <person name="Rusch D."/>
            <person name="Podicherti R."/>
            <person name="Tsui H.-C.T."/>
            <person name="Winkler M.E."/>
        </authorList>
    </citation>
    <scope>NUCLEOTIDE SEQUENCE</scope>
</reference>
<dbReference type="EMBL" id="UINC01062431">
    <property type="protein sequence ID" value="SVB89048.1"/>
    <property type="molecule type" value="Genomic_DNA"/>
</dbReference>
<dbReference type="InterPro" id="IPR001509">
    <property type="entry name" value="Epimerase_deHydtase"/>
</dbReference>
<name>A0A382HP17_9ZZZZ</name>
<organism evidence="2">
    <name type="scientific">marine metagenome</name>
    <dbReference type="NCBI Taxonomy" id="408172"/>
    <lineage>
        <taxon>unclassified sequences</taxon>
        <taxon>metagenomes</taxon>
        <taxon>ecological metagenomes</taxon>
    </lineage>
</organism>